<keyword evidence="1" id="KW-0812">Transmembrane</keyword>
<keyword evidence="1" id="KW-1133">Transmembrane helix</keyword>
<keyword evidence="1" id="KW-0472">Membrane</keyword>
<feature type="transmembrane region" description="Helical" evidence="1">
    <location>
        <begin position="44"/>
        <end position="65"/>
    </location>
</feature>
<comment type="caution">
    <text evidence="2">The sequence shown here is derived from an EMBL/GenBank/DDBJ whole genome shotgun (WGS) entry which is preliminary data.</text>
</comment>
<protein>
    <submittedName>
        <fullName evidence="2">Uncharacterized protein</fullName>
    </submittedName>
</protein>
<reference evidence="2 3" key="1">
    <citation type="submission" date="2017-11" db="EMBL/GenBank/DDBJ databases">
        <title>Genomic Encyclopedia of Archaeal and Bacterial Type Strains, Phase II (KMG-II): From Individual Species to Whole Genera.</title>
        <authorList>
            <person name="Goeker M."/>
        </authorList>
    </citation>
    <scope>NUCLEOTIDE SEQUENCE [LARGE SCALE GENOMIC DNA]</scope>
    <source>
        <strain evidence="2 3">DSM 25478</strain>
    </source>
</reference>
<name>A0A2M9D077_9CELL</name>
<dbReference type="EMBL" id="PGFE01000001">
    <property type="protein sequence ID" value="PJJ77503.1"/>
    <property type="molecule type" value="Genomic_DNA"/>
</dbReference>
<sequence length="116" mass="12825">MNLSDRMTSFLRTAVPVLWGWLWSLLLGRFTGLGDVLTDLGVDLTSPAVVGAITGAVVLAWYALWRWAEPRLPDWATRLVLGAATAPAYRAGVVEPLADDELRLLEDYRLVRGDDE</sequence>
<dbReference type="Proteomes" id="UP000231693">
    <property type="component" value="Unassembled WGS sequence"/>
</dbReference>
<accession>A0A2M9D077</accession>
<dbReference type="RefSeq" id="WP_203968111.1">
    <property type="nucleotide sequence ID" value="NZ_BOOX01000003.1"/>
</dbReference>
<evidence type="ECO:0000313" key="3">
    <source>
        <dbReference type="Proteomes" id="UP000231693"/>
    </source>
</evidence>
<proteinExistence type="predicted"/>
<dbReference type="AlphaFoldDB" id="A0A2M9D077"/>
<keyword evidence="3" id="KW-1185">Reference proteome</keyword>
<gene>
    <name evidence="2" type="ORF">CLV28_0722</name>
</gene>
<organism evidence="2 3">
    <name type="scientific">Sediminihabitans luteus</name>
    <dbReference type="NCBI Taxonomy" id="1138585"/>
    <lineage>
        <taxon>Bacteria</taxon>
        <taxon>Bacillati</taxon>
        <taxon>Actinomycetota</taxon>
        <taxon>Actinomycetes</taxon>
        <taxon>Micrococcales</taxon>
        <taxon>Cellulomonadaceae</taxon>
        <taxon>Sediminihabitans</taxon>
    </lineage>
</organism>
<evidence type="ECO:0000313" key="2">
    <source>
        <dbReference type="EMBL" id="PJJ77503.1"/>
    </source>
</evidence>
<evidence type="ECO:0000256" key="1">
    <source>
        <dbReference type="SAM" id="Phobius"/>
    </source>
</evidence>